<dbReference type="GO" id="GO:0080043">
    <property type="term" value="F:quercetin 3-O-glucosyltransferase activity"/>
    <property type="evidence" value="ECO:0007669"/>
    <property type="project" value="TreeGrafter"/>
</dbReference>
<dbReference type="SUPFAM" id="SSF53756">
    <property type="entry name" value="UDP-Glycosyltransferase/glycogen phosphorylase"/>
    <property type="match status" value="1"/>
</dbReference>
<proteinExistence type="inferred from homology"/>
<protein>
    <submittedName>
        <fullName evidence="3">UDP-glycosyltransferase 76F1</fullName>
    </submittedName>
</protein>
<name>A0AAV9DT65_ACOCL</name>
<dbReference type="Proteomes" id="UP001180020">
    <property type="component" value="Unassembled WGS sequence"/>
</dbReference>
<reference evidence="3" key="1">
    <citation type="journal article" date="2023" name="Nat. Commun.">
        <title>Diploid and tetraploid genomes of Acorus and the evolution of monocots.</title>
        <authorList>
            <person name="Ma L."/>
            <person name="Liu K.W."/>
            <person name="Li Z."/>
            <person name="Hsiao Y.Y."/>
            <person name="Qi Y."/>
            <person name="Fu T."/>
            <person name="Tang G.D."/>
            <person name="Zhang D."/>
            <person name="Sun W.H."/>
            <person name="Liu D.K."/>
            <person name="Li Y."/>
            <person name="Chen G.Z."/>
            <person name="Liu X.D."/>
            <person name="Liao X.Y."/>
            <person name="Jiang Y.T."/>
            <person name="Yu X."/>
            <person name="Hao Y."/>
            <person name="Huang J."/>
            <person name="Zhao X.W."/>
            <person name="Ke S."/>
            <person name="Chen Y.Y."/>
            <person name="Wu W.L."/>
            <person name="Hsu J.L."/>
            <person name="Lin Y.F."/>
            <person name="Huang M.D."/>
            <person name="Li C.Y."/>
            <person name="Huang L."/>
            <person name="Wang Z.W."/>
            <person name="Zhao X."/>
            <person name="Zhong W.Y."/>
            <person name="Peng D.H."/>
            <person name="Ahmad S."/>
            <person name="Lan S."/>
            <person name="Zhang J.S."/>
            <person name="Tsai W.C."/>
            <person name="Van de Peer Y."/>
            <person name="Liu Z.J."/>
        </authorList>
    </citation>
    <scope>NUCLEOTIDE SEQUENCE</scope>
    <source>
        <strain evidence="3">CP</strain>
    </source>
</reference>
<evidence type="ECO:0000313" key="4">
    <source>
        <dbReference type="Proteomes" id="UP001180020"/>
    </source>
</evidence>
<dbReference type="PANTHER" id="PTHR11926:SF1494">
    <property type="entry name" value="FLAVONOL 3-O-GLUCOSYLTRANSFERASE UGT76E12-RELATED"/>
    <property type="match status" value="1"/>
</dbReference>
<keyword evidence="2" id="KW-0328">Glycosyltransferase</keyword>
<organism evidence="3 4">
    <name type="scientific">Acorus calamus</name>
    <name type="common">Sweet flag</name>
    <dbReference type="NCBI Taxonomy" id="4465"/>
    <lineage>
        <taxon>Eukaryota</taxon>
        <taxon>Viridiplantae</taxon>
        <taxon>Streptophyta</taxon>
        <taxon>Embryophyta</taxon>
        <taxon>Tracheophyta</taxon>
        <taxon>Spermatophyta</taxon>
        <taxon>Magnoliopsida</taxon>
        <taxon>Liliopsida</taxon>
        <taxon>Acoraceae</taxon>
        <taxon>Acorus</taxon>
    </lineage>
</organism>
<sequence>MASIRSSSGVIWNTFQELELTRITRVRDEFKVRVFPIGPLHKQSPNVVSNSLVAVDRRCMSWLDQQKPKSVVYVSFGSLACTQTARRDCMGLANSGKPFLWVLRPGSVVGSGRAEVPEGFEATRGKGACGGVDTQWVELDFGECV</sequence>
<keyword evidence="2" id="KW-0808">Transferase</keyword>
<dbReference type="AlphaFoldDB" id="A0AAV9DT65"/>
<dbReference type="GO" id="GO:0080044">
    <property type="term" value="F:quercetin 7-O-glucosyltransferase activity"/>
    <property type="evidence" value="ECO:0007669"/>
    <property type="project" value="TreeGrafter"/>
</dbReference>
<dbReference type="EMBL" id="JAUJYO010000011">
    <property type="protein sequence ID" value="KAK1304422.1"/>
    <property type="molecule type" value="Genomic_DNA"/>
</dbReference>
<accession>A0AAV9DT65</accession>
<keyword evidence="4" id="KW-1185">Reference proteome</keyword>
<comment type="caution">
    <text evidence="3">The sequence shown here is derived from an EMBL/GenBank/DDBJ whole genome shotgun (WGS) entry which is preliminary data.</text>
</comment>
<gene>
    <name evidence="3" type="primary">UGT76F1</name>
    <name evidence="3" type="ORF">QJS10_CPB11g02142</name>
</gene>
<evidence type="ECO:0000256" key="1">
    <source>
        <dbReference type="ARBA" id="ARBA00009995"/>
    </source>
</evidence>
<comment type="similarity">
    <text evidence="1">Belongs to the UDP-glycosyltransferase family.</text>
</comment>
<reference evidence="3" key="2">
    <citation type="submission" date="2023-06" db="EMBL/GenBank/DDBJ databases">
        <authorList>
            <person name="Ma L."/>
            <person name="Liu K.-W."/>
            <person name="Li Z."/>
            <person name="Hsiao Y.-Y."/>
            <person name="Qi Y."/>
            <person name="Fu T."/>
            <person name="Tang G."/>
            <person name="Zhang D."/>
            <person name="Sun W.-H."/>
            <person name="Liu D.-K."/>
            <person name="Li Y."/>
            <person name="Chen G.-Z."/>
            <person name="Liu X.-D."/>
            <person name="Liao X.-Y."/>
            <person name="Jiang Y.-T."/>
            <person name="Yu X."/>
            <person name="Hao Y."/>
            <person name="Huang J."/>
            <person name="Zhao X.-W."/>
            <person name="Ke S."/>
            <person name="Chen Y.-Y."/>
            <person name="Wu W.-L."/>
            <person name="Hsu J.-L."/>
            <person name="Lin Y.-F."/>
            <person name="Huang M.-D."/>
            <person name="Li C.-Y."/>
            <person name="Huang L."/>
            <person name="Wang Z.-W."/>
            <person name="Zhao X."/>
            <person name="Zhong W.-Y."/>
            <person name="Peng D.-H."/>
            <person name="Ahmad S."/>
            <person name="Lan S."/>
            <person name="Zhang J.-S."/>
            <person name="Tsai W.-C."/>
            <person name="Van De Peer Y."/>
            <person name="Liu Z.-J."/>
        </authorList>
    </citation>
    <scope>NUCLEOTIDE SEQUENCE</scope>
    <source>
        <strain evidence="3">CP</strain>
        <tissue evidence="3">Leaves</tissue>
    </source>
</reference>
<dbReference type="PANTHER" id="PTHR11926">
    <property type="entry name" value="GLUCOSYL/GLUCURONOSYL TRANSFERASES"/>
    <property type="match status" value="1"/>
</dbReference>
<evidence type="ECO:0000313" key="3">
    <source>
        <dbReference type="EMBL" id="KAK1304422.1"/>
    </source>
</evidence>
<dbReference type="Gene3D" id="3.40.50.2000">
    <property type="entry name" value="Glycogen Phosphorylase B"/>
    <property type="match status" value="2"/>
</dbReference>
<evidence type="ECO:0000256" key="2">
    <source>
        <dbReference type="ARBA" id="ARBA00022676"/>
    </source>
</evidence>